<proteinExistence type="predicted"/>
<comment type="caution">
    <text evidence="1">The sequence shown here is derived from an EMBL/GenBank/DDBJ whole genome shotgun (WGS) entry which is preliminary data.</text>
</comment>
<dbReference type="Proteomes" id="UP001060170">
    <property type="component" value="Chromosome 1"/>
</dbReference>
<reference evidence="2" key="2">
    <citation type="journal article" date="2018" name="Mol. Plant Microbe Interact.">
        <title>Genome sequence resources for the wheat stripe rust pathogen (Puccinia striiformis f. sp. tritici) and the barley stripe rust pathogen (Puccinia striiformis f. sp. hordei).</title>
        <authorList>
            <person name="Xia C."/>
            <person name="Wang M."/>
            <person name="Yin C."/>
            <person name="Cornejo O.E."/>
            <person name="Hulbert S.H."/>
            <person name="Chen X."/>
        </authorList>
    </citation>
    <scope>NUCLEOTIDE SEQUENCE [LARGE SCALE GENOMIC DNA]</scope>
    <source>
        <strain evidence="2">93-210</strain>
    </source>
</reference>
<organism evidence="1 2">
    <name type="scientific">Puccinia striiformis f. sp. tritici</name>
    <dbReference type="NCBI Taxonomy" id="168172"/>
    <lineage>
        <taxon>Eukaryota</taxon>
        <taxon>Fungi</taxon>
        <taxon>Dikarya</taxon>
        <taxon>Basidiomycota</taxon>
        <taxon>Pucciniomycotina</taxon>
        <taxon>Pucciniomycetes</taxon>
        <taxon>Pucciniales</taxon>
        <taxon>Pucciniaceae</taxon>
        <taxon>Puccinia</taxon>
    </lineage>
</organism>
<reference evidence="2" key="1">
    <citation type="journal article" date="2018" name="BMC Genomics">
        <title>Genomic insights into host adaptation between the wheat stripe rust pathogen (Puccinia striiformis f. sp. tritici) and the barley stripe rust pathogen (Puccinia striiformis f. sp. hordei).</title>
        <authorList>
            <person name="Xia C."/>
            <person name="Wang M."/>
            <person name="Yin C."/>
            <person name="Cornejo O.E."/>
            <person name="Hulbert S.H."/>
            <person name="Chen X."/>
        </authorList>
    </citation>
    <scope>NUCLEOTIDE SEQUENCE [LARGE SCALE GENOMIC DNA]</scope>
    <source>
        <strain evidence="2">93-210</strain>
    </source>
</reference>
<name>A0ACC0F0A0_9BASI</name>
<protein>
    <submittedName>
        <fullName evidence="1">Uncharacterized protein</fullName>
    </submittedName>
</protein>
<evidence type="ECO:0000313" key="1">
    <source>
        <dbReference type="EMBL" id="KAI7962769.1"/>
    </source>
</evidence>
<gene>
    <name evidence="1" type="ORF">MJO28_000863</name>
</gene>
<sequence>MAEVGIPKVIISDRDPKFTSEFWKNLHDMLGTELAFSTTYHPQTDILAERMIQTLEDMLRRFCTFGLEFKNQDGYTHDWVSLLPALEISYNSSKHSSSQEAPYVLERGWIPRMPRNTLNDQVPHVHPTALDFKKMLDLTNQHADKCVQESVEYNKSRWDKTHREPEFRIGDKVSLSTVNFNNLGGNKKLTPAFVGPFVIKALHGRNAVEVILSEELSRKHPVFLISLVKSYQARSAEEDIIPDTQTPPSIPLLEPLKGDVLKVHKILKDLKERINGKDTSPHQSPTNQTSPHQSQWQDLQVAARSVGAHALQLNQRTLVQRNLKNAVSRDEEPIEHLSMIPTMNHKPPRLRALLLLKECRSRPVGGYPLPDGRSSVPPTTNPRFTTKQARSTQIWHHLVFLLYPPPSPLSSSSATSSRPTNCSTPAKMASNRERPPHRSSCASSALGNQTDDDEPEPNTEANPSTPNSTQPSGATQALTDHEELLKAQKTAYNAVSACYLAYKEPQLSNQKDRHRSTFFTPATSASTQRSNQAEISDEQALSQQLHQNQLSANYAYFNTPRLSDQKSKNGRKMIAFPCKVCGKEINRPSHDNFTANLAKHVSTCLKRQQDKAKSQKLVALGISGTGNIDAREVPQLCAIWKAVLRDIDMLYLVVQETFIEELKHHTGAMYLGLDAWQLPNGYDVLGTVIHRLVKGKTAGFQLEAVPLNFVSLEESHTGLYLAETVRLIVEKFGVQDKPLIVIVVSHVTYLKSHILPLWAPISEMEGTSPLNNSNNVTNVPDQVPGTTLTSCNPDNSVSAQQQQNAPDDSVNHTSRIFTLEEQTRIDREYQALDRILGLTPGAETRIDQDTLMATDMTPATNPLPPNPSIANRSIRQGSVASSQQSTTVSRQQTCTRNATQIENFVDEGEVQALLGLFEDQWSMWTRALEYESPAQARGALNQAAITRNMIRAMRLEEETDELCQYWNPISVLAEMDQEETTTGITDNDHVTVMPHTRSVRAPTEIMIDPATRVITPVPTNRPLVRLPDTNRYQAPGQLQLIAPPGLPPPQQPHHFTIPGPMGPPAQRNQYHHPYQGGHQPYQYQRAAPHQQQQAHQFQQPHEQQPTLNFHQFQHHPVPLPAQDFNQFRHHPAPQPAQDFHQIHNQAPFHQNQARPNHPPQQGWPPSRRPNQRRPHVDPLTRTIESINPARLQAAVRSRDFVPSTQANATTQPLSSSRSEPSPSDTPTNEPDTITVNYRHYSEVNSG</sequence>
<evidence type="ECO:0000313" key="2">
    <source>
        <dbReference type="Proteomes" id="UP001060170"/>
    </source>
</evidence>
<dbReference type="EMBL" id="CM045865">
    <property type="protein sequence ID" value="KAI7962769.1"/>
    <property type="molecule type" value="Genomic_DNA"/>
</dbReference>
<accession>A0ACC0F0A0</accession>
<keyword evidence="2" id="KW-1185">Reference proteome</keyword>
<reference evidence="1 2" key="3">
    <citation type="journal article" date="2022" name="Microbiol. Spectr.">
        <title>Folding features and dynamics of 3D genome architecture in plant fungal pathogens.</title>
        <authorList>
            <person name="Xia C."/>
        </authorList>
    </citation>
    <scope>NUCLEOTIDE SEQUENCE [LARGE SCALE GENOMIC DNA]</scope>
    <source>
        <strain evidence="1 2">93-210</strain>
    </source>
</reference>